<evidence type="ECO:0008006" key="3">
    <source>
        <dbReference type="Google" id="ProtNLM"/>
    </source>
</evidence>
<dbReference type="AlphaFoldDB" id="A0A0B3W5G1"/>
<protein>
    <recommendedName>
        <fullName evidence="3">HNH endonuclease 5 domain-containing protein</fullName>
    </recommendedName>
</protein>
<name>A0A0B3W5G1_9FIRM</name>
<organism evidence="1 2">
    <name type="scientific">Terrisporobacter othiniensis</name>
    <dbReference type="NCBI Taxonomy" id="1577792"/>
    <lineage>
        <taxon>Bacteria</taxon>
        <taxon>Bacillati</taxon>
        <taxon>Bacillota</taxon>
        <taxon>Clostridia</taxon>
        <taxon>Peptostreptococcales</taxon>
        <taxon>Peptostreptococcaceae</taxon>
        <taxon>Terrisporobacter</taxon>
    </lineage>
</organism>
<dbReference type="Proteomes" id="UP000031189">
    <property type="component" value="Unassembled WGS sequence"/>
</dbReference>
<proteinExistence type="predicted"/>
<sequence>MICAYCGQEAKGTREHIISCGILDIFPECFVTIDNIREVVHRGDPVVKDVCVECNNNKISYIDSYAKDIISNYFIKKYEKDDTLDFVYNYTLVQKMLLKYAFNDLRSHKDDISFFKSNILDFLMSKDIIEPLRNVTVLAGLAVNTSPAHDFMFGNNKIRWGKDPVFLSNSIIKYIDYNTGEIYRRDENPNQEFKKMRLSYVFRFNSVQFLLICWDKNISDEELKENNVILKYQYPYTILNSQGHNTLSRCTSEITYHFEKLIDVTWGQGIYDDISFMRGTYSYEKQQYLKEVEKRWQKEEEYLAKKFPR</sequence>
<dbReference type="RefSeq" id="WP_039679261.1">
    <property type="nucleotide sequence ID" value="NZ_JWHR01000068.1"/>
</dbReference>
<dbReference type="OrthoDB" id="8357868at2"/>
<evidence type="ECO:0000313" key="2">
    <source>
        <dbReference type="Proteomes" id="UP000031189"/>
    </source>
</evidence>
<evidence type="ECO:0000313" key="1">
    <source>
        <dbReference type="EMBL" id="KHS57642.1"/>
    </source>
</evidence>
<dbReference type="EMBL" id="JWHR01000068">
    <property type="protein sequence ID" value="KHS57642.1"/>
    <property type="molecule type" value="Genomic_DNA"/>
</dbReference>
<accession>A0A0B3W5G1</accession>
<gene>
    <name evidence="1" type="ORF">QX51_07385</name>
</gene>
<keyword evidence="2" id="KW-1185">Reference proteome</keyword>
<comment type="caution">
    <text evidence="1">The sequence shown here is derived from an EMBL/GenBank/DDBJ whole genome shotgun (WGS) entry which is preliminary data.</text>
</comment>
<reference evidence="1 2" key="1">
    <citation type="submission" date="2014-12" db="EMBL/GenBank/DDBJ databases">
        <title>Draft genome sequence of Terrisporobacter sp. 08-306576, isolated from the blood culture of a bacteremia patient.</title>
        <authorList>
            <person name="Lund L.C."/>
            <person name="Sydenham T.V."/>
            <person name="Hogh S.V."/>
            <person name="Skov M.N."/>
            <person name="Kemp M."/>
            <person name="Justesen U.S."/>
        </authorList>
    </citation>
    <scope>NUCLEOTIDE SEQUENCE [LARGE SCALE GENOMIC DNA]</scope>
    <source>
        <strain evidence="1 2">08-306576</strain>
    </source>
</reference>